<dbReference type="RefSeq" id="WP_183444167.1">
    <property type="nucleotide sequence ID" value="NZ_JACHXD010000043.1"/>
</dbReference>
<organism evidence="2 3">
    <name type="scientific">Pseudoduganella violacea</name>
    <dbReference type="NCBI Taxonomy" id="1715466"/>
    <lineage>
        <taxon>Bacteria</taxon>
        <taxon>Pseudomonadati</taxon>
        <taxon>Pseudomonadota</taxon>
        <taxon>Betaproteobacteria</taxon>
        <taxon>Burkholderiales</taxon>
        <taxon>Oxalobacteraceae</taxon>
        <taxon>Telluria group</taxon>
        <taxon>Pseudoduganella</taxon>
    </lineage>
</organism>
<reference evidence="2 3" key="1">
    <citation type="submission" date="2020-08" db="EMBL/GenBank/DDBJ databases">
        <title>Genomic Encyclopedia of Type Strains, Phase III (KMG-III): the genomes of soil and plant-associated and newly described type strains.</title>
        <authorList>
            <person name="Whitman W."/>
        </authorList>
    </citation>
    <scope>NUCLEOTIDE SEQUENCE [LARGE SCALE GENOMIC DNA]</scope>
    <source>
        <strain evidence="2 3">CECT 8897</strain>
    </source>
</reference>
<evidence type="ECO:0000313" key="3">
    <source>
        <dbReference type="Proteomes" id="UP000541535"/>
    </source>
</evidence>
<accession>A0A7W5BFZ6</accession>
<feature type="compositionally biased region" description="Basic residues" evidence="1">
    <location>
        <begin position="64"/>
        <end position="75"/>
    </location>
</feature>
<sequence>MTNEQRPDKDQHAYDQGDLDLKEVIIDEAIQVQNLIGQKATAELLVKKGINIRTIARVLLAPSQRRKKARRKNNNNKKLPDQIVIQDVSM</sequence>
<keyword evidence="3" id="KW-1185">Reference proteome</keyword>
<dbReference type="Proteomes" id="UP000541535">
    <property type="component" value="Unassembled WGS sequence"/>
</dbReference>
<feature type="region of interest" description="Disordered" evidence="1">
    <location>
        <begin position="63"/>
        <end position="90"/>
    </location>
</feature>
<dbReference type="AlphaFoldDB" id="A0A7W5BFZ6"/>
<dbReference type="EMBL" id="JACHXD010000043">
    <property type="protein sequence ID" value="MBB3122502.1"/>
    <property type="molecule type" value="Genomic_DNA"/>
</dbReference>
<gene>
    <name evidence="2" type="ORF">FHS03_005604</name>
</gene>
<name>A0A7W5BFZ6_9BURK</name>
<evidence type="ECO:0000313" key="2">
    <source>
        <dbReference type="EMBL" id="MBB3122502.1"/>
    </source>
</evidence>
<proteinExistence type="predicted"/>
<protein>
    <submittedName>
        <fullName evidence="2">Uncharacterized protein</fullName>
    </submittedName>
</protein>
<comment type="caution">
    <text evidence="2">The sequence shown here is derived from an EMBL/GenBank/DDBJ whole genome shotgun (WGS) entry which is preliminary data.</text>
</comment>
<evidence type="ECO:0000256" key="1">
    <source>
        <dbReference type="SAM" id="MobiDB-lite"/>
    </source>
</evidence>